<sequence>MSTTVYRKVDPTLGGLIAQINQGDIGLPDLQRPFVWPNVKVRNLFDSMYRGFPVGYLLFWEPAEVSGARGIGDQTHQKSARLLIVDGQQRLTSLYAVMTGVKVVDKNFVSRTIEIAFDPLSEKFEVADAAIRRDIRYISNISQIWAPDADIFAIATDYIERLNAAQELSPEDERKIQRAIMRLNQLISYPFTALELSSAVDEEQVAEVFVRINSEGKKLNQSDFILTLMSVSADDARAALEAFCRAARQPSTTGPSPYNPFITPDPDQLLRVSVGVAFRRAKLKSVYSLLRGKDLQTDEYDPEIRDRQFAVLRAAQDKVLNLQYWHDFLKTVRQAGYRSSKMITSGMNLIFAYTLYLLGRTEYRIEEHELRRVIACWFLMSSLTARYSSSPESQMEFDLARLRPVVDGEGFKKVLWDVISSTLTDDFWSISLPTDLATSSSRSPSQFAYFASLNILDALALYSKQKVSDLLDAAIKSPRAASERHHLFPKNHLERLGITDNRDKNQIANFAILEWNDNADIEDRSPVEYVPEYEARFDRRVLEKMYFNHALPDGWQAMEYSDFLRARRERIAAVIKQAFEKLRGEEAESHQLRSPDELRDLIGGRENSTTEFKSTLRMNLHTGQNDPRMELGVLKTIAGFLNASSGGTLIIGVSDDTEPLGISADGFSSEDKMNLHLDNLIRDRMGADHMLYIHPRFDDYEDARVLCIDCDAGRSPVFVKDGKDQRFFVRMGASTTELSGKEAQEFIRRRF</sequence>
<dbReference type="InterPro" id="IPR004919">
    <property type="entry name" value="GmrSD_N"/>
</dbReference>
<evidence type="ECO:0000313" key="4">
    <source>
        <dbReference type="Proteomes" id="UP000199759"/>
    </source>
</evidence>
<dbReference type="EMBL" id="FNHG01000014">
    <property type="protein sequence ID" value="SDM56628.1"/>
    <property type="molecule type" value="Genomic_DNA"/>
</dbReference>
<organism evidence="3 4">
    <name type="scientific">Maricaulis salignorans</name>
    <dbReference type="NCBI Taxonomy" id="144026"/>
    <lineage>
        <taxon>Bacteria</taxon>
        <taxon>Pseudomonadati</taxon>
        <taxon>Pseudomonadota</taxon>
        <taxon>Alphaproteobacteria</taxon>
        <taxon>Maricaulales</taxon>
        <taxon>Maricaulaceae</taxon>
        <taxon>Maricaulis</taxon>
    </lineage>
</organism>
<evidence type="ECO:0000259" key="2">
    <source>
        <dbReference type="Pfam" id="PF04326"/>
    </source>
</evidence>
<dbReference type="InterPro" id="IPR038461">
    <property type="entry name" value="Schlafen_AlbA_2_dom_sf"/>
</dbReference>
<dbReference type="Gene3D" id="3.30.950.30">
    <property type="entry name" value="Schlafen, AAA domain"/>
    <property type="match status" value="1"/>
</dbReference>
<dbReference type="Proteomes" id="UP000199759">
    <property type="component" value="Unassembled WGS sequence"/>
</dbReference>
<protein>
    <recommendedName>
        <fullName evidence="5">DNA-binding domain-containing protein</fullName>
    </recommendedName>
</protein>
<dbReference type="Pfam" id="PF03235">
    <property type="entry name" value="GmrSD_N"/>
    <property type="match status" value="1"/>
</dbReference>
<gene>
    <name evidence="3" type="ORF">SAMN04488568_11452</name>
</gene>
<dbReference type="InterPro" id="IPR007421">
    <property type="entry name" value="Schlafen_AlbA_2_dom"/>
</dbReference>
<keyword evidence="4" id="KW-1185">Reference proteome</keyword>
<evidence type="ECO:0000313" key="3">
    <source>
        <dbReference type="EMBL" id="SDM56628.1"/>
    </source>
</evidence>
<feature type="domain" description="GmrSD restriction endonucleases N-terminal" evidence="1">
    <location>
        <begin position="15"/>
        <end position="226"/>
    </location>
</feature>
<name>A0A1G9U9Q8_9PROT</name>
<feature type="domain" description="Schlafen AlbA-2" evidence="2">
    <location>
        <begin position="606"/>
        <end position="738"/>
    </location>
</feature>
<evidence type="ECO:0000259" key="1">
    <source>
        <dbReference type="Pfam" id="PF03235"/>
    </source>
</evidence>
<dbReference type="STRING" id="144026.SAMN04488568_11452"/>
<dbReference type="OrthoDB" id="9798761at2"/>
<reference evidence="3 4" key="1">
    <citation type="submission" date="2016-10" db="EMBL/GenBank/DDBJ databases">
        <authorList>
            <person name="de Groot N.N."/>
        </authorList>
    </citation>
    <scope>NUCLEOTIDE SEQUENCE [LARGE SCALE GENOMIC DNA]</scope>
    <source>
        <strain evidence="3 4">DSM 16077</strain>
    </source>
</reference>
<evidence type="ECO:0008006" key="5">
    <source>
        <dbReference type="Google" id="ProtNLM"/>
    </source>
</evidence>
<dbReference type="AlphaFoldDB" id="A0A1G9U9Q8"/>
<dbReference type="PANTHER" id="PTHR37292">
    <property type="entry name" value="VNG6097C"/>
    <property type="match status" value="1"/>
</dbReference>
<accession>A0A1G9U9Q8</accession>
<proteinExistence type="predicted"/>
<dbReference type="Pfam" id="PF04326">
    <property type="entry name" value="SLFN_AlbA_2"/>
    <property type="match status" value="1"/>
</dbReference>
<dbReference type="RefSeq" id="WP_091770785.1">
    <property type="nucleotide sequence ID" value="NZ_FNHG01000014.1"/>
</dbReference>
<dbReference type="PANTHER" id="PTHR37292:SF2">
    <property type="entry name" value="DUF262 DOMAIN-CONTAINING PROTEIN"/>
    <property type="match status" value="1"/>
</dbReference>